<dbReference type="GO" id="GO:0009240">
    <property type="term" value="P:isopentenyl diphosphate biosynthetic process"/>
    <property type="evidence" value="ECO:0007669"/>
    <property type="project" value="TreeGrafter"/>
</dbReference>
<dbReference type="CDD" id="cd02885">
    <property type="entry name" value="NUDIX_IPP_Isomerase"/>
    <property type="match status" value="1"/>
</dbReference>
<dbReference type="PROSITE" id="PS51462">
    <property type="entry name" value="NUDIX"/>
    <property type="match status" value="1"/>
</dbReference>
<dbReference type="GO" id="GO:0046872">
    <property type="term" value="F:metal ion binding"/>
    <property type="evidence" value="ECO:0007669"/>
    <property type="project" value="UniProtKB-KW"/>
</dbReference>
<evidence type="ECO:0000256" key="11">
    <source>
        <dbReference type="PIRSR" id="PIRSR018427-1"/>
    </source>
</evidence>
<organism evidence="13 14">
    <name type="scientific">Mucilaginibacter gossypii</name>
    <dbReference type="NCBI Taxonomy" id="551996"/>
    <lineage>
        <taxon>Bacteria</taxon>
        <taxon>Pseudomonadati</taxon>
        <taxon>Bacteroidota</taxon>
        <taxon>Sphingobacteriia</taxon>
        <taxon>Sphingobacteriales</taxon>
        <taxon>Sphingobacteriaceae</taxon>
        <taxon>Mucilaginibacter</taxon>
    </lineage>
</organism>
<dbReference type="AlphaFoldDB" id="A0A1G7QXS4"/>
<dbReference type="SUPFAM" id="SSF55811">
    <property type="entry name" value="Nudix"/>
    <property type="match status" value="1"/>
</dbReference>
<dbReference type="GO" id="GO:0050992">
    <property type="term" value="P:dimethylallyl diphosphate biosynthetic process"/>
    <property type="evidence" value="ECO:0007669"/>
    <property type="project" value="UniProtKB-UniPathway"/>
</dbReference>
<dbReference type="InterPro" id="IPR000086">
    <property type="entry name" value="NUDIX_hydrolase_dom"/>
</dbReference>
<sequence length="180" mass="20752">MKIEETVILVDRDDQEIGTMEKMEAHLQGKLHRAFSVFIFNKKGELLLQRRAEGKYHSGGKWTNTCCSHPRPGEPTFTAAHRRLQEEMGMAAELNFVFSFVYCAAIQDDLVENEYDHVFFGITDALPIPDHGEVSSFKYITMARLAIDLKENPGDYTRWLAICFDEVMDHYQQLQIADMQ</sequence>
<keyword evidence="8" id="KW-0414">Isoprene biosynthesis</keyword>
<dbReference type="GO" id="GO:0005737">
    <property type="term" value="C:cytoplasm"/>
    <property type="evidence" value="ECO:0007669"/>
    <property type="project" value="TreeGrafter"/>
</dbReference>
<reference evidence="14" key="1">
    <citation type="submission" date="2016-10" db="EMBL/GenBank/DDBJ databases">
        <authorList>
            <person name="Varghese N."/>
            <person name="Submissions S."/>
        </authorList>
    </citation>
    <scope>NUCLEOTIDE SEQUENCE [LARGE SCALE GENOMIC DNA]</scope>
    <source>
        <strain evidence="14">Gh-67</strain>
    </source>
</reference>
<dbReference type="RefSeq" id="WP_256337339.1">
    <property type="nucleotide sequence ID" value="NZ_FNCG01000002.1"/>
</dbReference>
<gene>
    <name evidence="13" type="ORF">SAMN05192573_10242</name>
</gene>
<keyword evidence="6" id="KW-0460">Magnesium</keyword>
<dbReference type="UniPathway" id="UPA00059">
    <property type="reaction ID" value="UER00104"/>
</dbReference>
<dbReference type="PANTHER" id="PTHR10885">
    <property type="entry name" value="ISOPENTENYL-DIPHOSPHATE DELTA-ISOMERASE"/>
    <property type="match status" value="1"/>
</dbReference>
<feature type="active site" evidence="11">
    <location>
        <position position="67"/>
    </location>
</feature>
<evidence type="ECO:0000256" key="6">
    <source>
        <dbReference type="ARBA" id="ARBA00022842"/>
    </source>
</evidence>
<dbReference type="EC" id="5.3.3.2" evidence="3 10"/>
<name>A0A1G7QXS4_9SPHI</name>
<feature type="domain" description="Nudix hydrolase" evidence="12">
    <location>
        <begin position="30"/>
        <end position="162"/>
    </location>
</feature>
<dbReference type="Proteomes" id="UP000199705">
    <property type="component" value="Unassembled WGS sequence"/>
</dbReference>
<dbReference type="NCBIfam" id="NF002995">
    <property type="entry name" value="PRK03759.1"/>
    <property type="match status" value="1"/>
</dbReference>
<evidence type="ECO:0000256" key="1">
    <source>
        <dbReference type="ARBA" id="ARBA00004826"/>
    </source>
</evidence>
<evidence type="ECO:0000256" key="7">
    <source>
        <dbReference type="ARBA" id="ARBA00023211"/>
    </source>
</evidence>
<dbReference type="GO" id="GO:0004452">
    <property type="term" value="F:isopentenyl-diphosphate delta-isomerase activity"/>
    <property type="evidence" value="ECO:0007669"/>
    <property type="project" value="UniProtKB-UniRule"/>
</dbReference>
<evidence type="ECO:0000256" key="4">
    <source>
        <dbReference type="ARBA" id="ARBA00022490"/>
    </source>
</evidence>
<dbReference type="InterPro" id="IPR056375">
    <property type="entry name" value="Idi_bact"/>
</dbReference>
<proteinExistence type="inferred from homology"/>
<keyword evidence="9 13" id="KW-0413">Isomerase</keyword>
<keyword evidence="4" id="KW-0963">Cytoplasm</keyword>
<keyword evidence="5" id="KW-0479">Metal-binding</keyword>
<evidence type="ECO:0000256" key="9">
    <source>
        <dbReference type="ARBA" id="ARBA00023235"/>
    </source>
</evidence>
<dbReference type="STRING" id="551996.SAMN05192573_10242"/>
<keyword evidence="7" id="KW-0464">Manganese</keyword>
<protein>
    <recommendedName>
        <fullName evidence="3 10">Isopentenyl-diphosphate delta-isomerase</fullName>
        <ecNumber evidence="3 10">5.3.3.2</ecNumber>
    </recommendedName>
</protein>
<evidence type="ECO:0000256" key="5">
    <source>
        <dbReference type="ARBA" id="ARBA00022723"/>
    </source>
</evidence>
<evidence type="ECO:0000256" key="3">
    <source>
        <dbReference type="ARBA" id="ARBA00012057"/>
    </source>
</evidence>
<evidence type="ECO:0000256" key="10">
    <source>
        <dbReference type="NCBIfam" id="TIGR02150"/>
    </source>
</evidence>
<evidence type="ECO:0000313" key="14">
    <source>
        <dbReference type="Proteomes" id="UP000199705"/>
    </source>
</evidence>
<dbReference type="InterPro" id="IPR015797">
    <property type="entry name" value="NUDIX_hydrolase-like_dom_sf"/>
</dbReference>
<accession>A0A1G7QXS4</accession>
<dbReference type="PANTHER" id="PTHR10885:SF0">
    <property type="entry name" value="ISOPENTENYL-DIPHOSPHATE DELTA-ISOMERASE"/>
    <property type="match status" value="1"/>
</dbReference>
<dbReference type="EMBL" id="FNCG01000002">
    <property type="protein sequence ID" value="SDG02480.1"/>
    <property type="molecule type" value="Genomic_DNA"/>
</dbReference>
<dbReference type="Gene3D" id="3.90.79.10">
    <property type="entry name" value="Nucleoside Triphosphate Pyrophosphohydrolase"/>
    <property type="match status" value="1"/>
</dbReference>
<evidence type="ECO:0000313" key="13">
    <source>
        <dbReference type="EMBL" id="SDG02480.1"/>
    </source>
</evidence>
<evidence type="ECO:0000256" key="2">
    <source>
        <dbReference type="ARBA" id="ARBA00007579"/>
    </source>
</evidence>
<keyword evidence="14" id="KW-1185">Reference proteome</keyword>
<evidence type="ECO:0000256" key="8">
    <source>
        <dbReference type="ARBA" id="ARBA00023229"/>
    </source>
</evidence>
<comment type="pathway">
    <text evidence="1">Isoprenoid biosynthesis; dimethylallyl diphosphate biosynthesis; dimethylallyl diphosphate from isopentenyl diphosphate: step 1/1.</text>
</comment>
<dbReference type="Pfam" id="PF00293">
    <property type="entry name" value="NUDIX"/>
    <property type="match status" value="1"/>
</dbReference>
<dbReference type="NCBIfam" id="TIGR02150">
    <property type="entry name" value="IPP_isom_1"/>
    <property type="match status" value="1"/>
</dbReference>
<dbReference type="PIRSF" id="PIRSF018427">
    <property type="entry name" value="Isopntndiph_ism"/>
    <property type="match status" value="1"/>
</dbReference>
<evidence type="ECO:0000259" key="12">
    <source>
        <dbReference type="PROSITE" id="PS51462"/>
    </source>
</evidence>
<feature type="active site" evidence="11">
    <location>
        <position position="114"/>
    </location>
</feature>
<comment type="similarity">
    <text evidence="2">Belongs to the IPP isomerase type 1 family.</text>
</comment>
<dbReference type="HAMAP" id="MF_00202">
    <property type="entry name" value="Idi"/>
    <property type="match status" value="1"/>
</dbReference>
<dbReference type="InterPro" id="IPR011876">
    <property type="entry name" value="IsopentenylPP_isomerase_typ1"/>
</dbReference>